<accession>A0A2M7R623</accession>
<evidence type="ECO:0000256" key="6">
    <source>
        <dbReference type="SAM" id="Coils"/>
    </source>
</evidence>
<evidence type="ECO:0000256" key="3">
    <source>
        <dbReference type="ARBA" id="ARBA00022960"/>
    </source>
</evidence>
<sequence>MKFSFKKNKVLAIIIGIFLIFSLNFFQKEVKNFFYFVSSPIQKVLWRAGDGMSDFFETISEIKKLKKENEELRTKNQRLLSENLKLLELKQENEALRQALENDLEKEFDLVIASVLGKDFSQDSILIDKGSEDGISKNLPVITSQKTLLGKVDQVFKNFSRVSLISNKQISFSAKIIDSEFLDKADSKDIELKEKTQGVVRGEGGFEVIFDLIPQGVEVKEGDLILTTGLEGVFPKGLLAGSVKKIKKEDIAPFQKAELDPAFNIKELNTVFVVTSF</sequence>
<feature type="domain" description="Rod shape-determining protein MreC beta-barrel core" evidence="7">
    <location>
        <begin position="121"/>
        <end position="274"/>
    </location>
</feature>
<dbReference type="AlphaFoldDB" id="A0A2M7R623"/>
<evidence type="ECO:0000256" key="4">
    <source>
        <dbReference type="ARBA" id="ARBA00032089"/>
    </source>
</evidence>
<evidence type="ECO:0000259" key="7">
    <source>
        <dbReference type="Pfam" id="PF04085"/>
    </source>
</evidence>
<dbReference type="PIRSF" id="PIRSF038471">
    <property type="entry name" value="MreC"/>
    <property type="match status" value="1"/>
</dbReference>
<dbReference type="Proteomes" id="UP000230767">
    <property type="component" value="Unassembled WGS sequence"/>
</dbReference>
<dbReference type="NCBIfam" id="TIGR00219">
    <property type="entry name" value="mreC"/>
    <property type="match status" value="1"/>
</dbReference>
<comment type="similarity">
    <text evidence="1 5">Belongs to the MreC family.</text>
</comment>
<feature type="coiled-coil region" evidence="6">
    <location>
        <begin position="55"/>
        <end position="106"/>
    </location>
</feature>
<dbReference type="InterPro" id="IPR042175">
    <property type="entry name" value="Cell/Rod_MreC_2"/>
</dbReference>
<organism evidence="8 9">
    <name type="scientific">Candidatus Nealsonbacteria bacterium CG_4_10_14_0_8_um_filter_37_14</name>
    <dbReference type="NCBI Taxonomy" id="1974684"/>
    <lineage>
        <taxon>Bacteria</taxon>
        <taxon>Candidatus Nealsoniibacteriota</taxon>
    </lineage>
</organism>
<dbReference type="InterPro" id="IPR055342">
    <property type="entry name" value="MreC_beta-barrel_core"/>
</dbReference>
<dbReference type="Pfam" id="PF04085">
    <property type="entry name" value="MreC"/>
    <property type="match status" value="1"/>
</dbReference>
<proteinExistence type="inferred from homology"/>
<evidence type="ECO:0000313" key="9">
    <source>
        <dbReference type="Proteomes" id="UP000230767"/>
    </source>
</evidence>
<dbReference type="InterPro" id="IPR042177">
    <property type="entry name" value="Cell/Rod_1"/>
</dbReference>
<name>A0A2M7R623_9BACT</name>
<evidence type="ECO:0000256" key="1">
    <source>
        <dbReference type="ARBA" id="ARBA00009369"/>
    </source>
</evidence>
<evidence type="ECO:0000256" key="2">
    <source>
        <dbReference type="ARBA" id="ARBA00013855"/>
    </source>
</evidence>
<keyword evidence="3 5" id="KW-0133">Cell shape</keyword>
<dbReference type="Gene3D" id="2.40.10.340">
    <property type="entry name" value="Rod shape-determining protein MreC, domain 1"/>
    <property type="match status" value="1"/>
</dbReference>
<comment type="function">
    <text evidence="5">Involved in formation and maintenance of cell shape.</text>
</comment>
<reference evidence="9" key="1">
    <citation type="submission" date="2017-09" db="EMBL/GenBank/DDBJ databases">
        <title>Depth-based differentiation of microbial function through sediment-hosted aquifers and enrichment of novel symbionts in the deep terrestrial subsurface.</title>
        <authorList>
            <person name="Probst A.J."/>
            <person name="Ladd B."/>
            <person name="Jarett J.K."/>
            <person name="Geller-Mcgrath D.E."/>
            <person name="Sieber C.M.K."/>
            <person name="Emerson J.B."/>
            <person name="Anantharaman K."/>
            <person name="Thomas B.C."/>
            <person name="Malmstrom R."/>
            <person name="Stieglmeier M."/>
            <person name="Klingl A."/>
            <person name="Woyke T."/>
            <person name="Ryan C.M."/>
            <person name="Banfield J.F."/>
        </authorList>
    </citation>
    <scope>NUCLEOTIDE SEQUENCE [LARGE SCALE GENOMIC DNA]</scope>
</reference>
<evidence type="ECO:0000313" key="8">
    <source>
        <dbReference type="EMBL" id="PIY88572.1"/>
    </source>
</evidence>
<dbReference type="GO" id="GO:0008360">
    <property type="term" value="P:regulation of cell shape"/>
    <property type="evidence" value="ECO:0007669"/>
    <property type="project" value="UniProtKB-KW"/>
</dbReference>
<keyword evidence="6" id="KW-0175">Coiled coil</keyword>
<evidence type="ECO:0000256" key="5">
    <source>
        <dbReference type="PIRNR" id="PIRNR038471"/>
    </source>
</evidence>
<protein>
    <recommendedName>
        <fullName evidence="2 5">Cell shape-determining protein MreC</fullName>
    </recommendedName>
    <alternativeName>
        <fullName evidence="4 5">Cell shape protein MreC</fullName>
    </alternativeName>
</protein>
<dbReference type="EMBL" id="PFLW01000079">
    <property type="protein sequence ID" value="PIY88572.1"/>
    <property type="molecule type" value="Genomic_DNA"/>
</dbReference>
<comment type="caution">
    <text evidence="8">The sequence shown here is derived from an EMBL/GenBank/DDBJ whole genome shotgun (WGS) entry which is preliminary data.</text>
</comment>
<dbReference type="PANTHER" id="PTHR34138">
    <property type="entry name" value="CELL SHAPE-DETERMINING PROTEIN MREC"/>
    <property type="match status" value="1"/>
</dbReference>
<dbReference type="PANTHER" id="PTHR34138:SF1">
    <property type="entry name" value="CELL SHAPE-DETERMINING PROTEIN MREC"/>
    <property type="match status" value="1"/>
</dbReference>
<gene>
    <name evidence="8" type="primary">mreC</name>
    <name evidence="8" type="ORF">COY73_03300</name>
</gene>
<dbReference type="GO" id="GO:0005886">
    <property type="term" value="C:plasma membrane"/>
    <property type="evidence" value="ECO:0007669"/>
    <property type="project" value="TreeGrafter"/>
</dbReference>
<dbReference type="InterPro" id="IPR007221">
    <property type="entry name" value="MreC"/>
</dbReference>
<dbReference type="Gene3D" id="2.40.10.350">
    <property type="entry name" value="Rod shape-determining protein MreC, domain 2"/>
    <property type="match status" value="1"/>
</dbReference>